<dbReference type="InterPro" id="IPR012334">
    <property type="entry name" value="Pectin_lyas_fold"/>
</dbReference>
<protein>
    <recommendedName>
        <fullName evidence="1">Periplasmic copper-binding protein NosD beta helix domain-containing protein</fullName>
    </recommendedName>
</protein>
<dbReference type="InterPro" id="IPR007742">
    <property type="entry name" value="NosD_dom"/>
</dbReference>
<dbReference type="AlphaFoldDB" id="X1U385"/>
<gene>
    <name evidence="2" type="ORF">S12H4_45790</name>
</gene>
<feature type="non-terminal residue" evidence="2">
    <location>
        <position position="1"/>
    </location>
</feature>
<dbReference type="NCBIfam" id="TIGR03804">
    <property type="entry name" value="para_beta_helix"/>
    <property type="match status" value="2"/>
</dbReference>
<dbReference type="Gene3D" id="2.160.20.10">
    <property type="entry name" value="Single-stranded right-handed beta-helix, Pectin lyase-like"/>
    <property type="match status" value="1"/>
</dbReference>
<name>X1U385_9ZZZZ</name>
<sequence>TFTGFNLFNSKGIRNERHHNVTIKNCGLKDYIAGIYFLNVKDSKIINNNFTSNDYGVYVYADPFHNSSINITNNTITTGTGGSRGIYFYKGNNNTIVDNTFYVDSTAVGIYTYKGTNNLIKNNYFEPVLGVSSSDGINLGYSDNNIIINNTLVITRNSIFLRASSNNLIQDNNLTSIDESDPSDQCVYCLTGSNNNLFLRNDVGLLCSGGYWFSSSTNNTIQDTSIDVAGLGRSAVTSVIYSSVSLTNVTSISA</sequence>
<organism evidence="2">
    <name type="scientific">marine sediment metagenome</name>
    <dbReference type="NCBI Taxonomy" id="412755"/>
    <lineage>
        <taxon>unclassified sequences</taxon>
        <taxon>metagenomes</taxon>
        <taxon>ecological metagenomes</taxon>
    </lineage>
</organism>
<feature type="non-terminal residue" evidence="2">
    <location>
        <position position="254"/>
    </location>
</feature>
<dbReference type="SMART" id="SM00710">
    <property type="entry name" value="PbH1"/>
    <property type="match status" value="7"/>
</dbReference>
<dbReference type="InterPro" id="IPR006626">
    <property type="entry name" value="PbH1"/>
</dbReference>
<proteinExistence type="predicted"/>
<dbReference type="EMBL" id="BARW01028348">
    <property type="protein sequence ID" value="GAJ11949.1"/>
    <property type="molecule type" value="Genomic_DNA"/>
</dbReference>
<dbReference type="InterPro" id="IPR022441">
    <property type="entry name" value="Para_beta_helix_rpt-2"/>
</dbReference>
<feature type="domain" description="Periplasmic copper-binding protein NosD beta helix" evidence="1">
    <location>
        <begin position="134"/>
        <end position="230"/>
    </location>
</feature>
<accession>X1U385</accession>
<evidence type="ECO:0000259" key="1">
    <source>
        <dbReference type="Pfam" id="PF05048"/>
    </source>
</evidence>
<evidence type="ECO:0000313" key="2">
    <source>
        <dbReference type="EMBL" id="GAJ11949.1"/>
    </source>
</evidence>
<dbReference type="SUPFAM" id="SSF51126">
    <property type="entry name" value="Pectin lyase-like"/>
    <property type="match status" value="2"/>
</dbReference>
<feature type="domain" description="Periplasmic copper-binding protein NosD beta helix" evidence="1">
    <location>
        <begin position="9"/>
        <end position="125"/>
    </location>
</feature>
<reference evidence="2" key="1">
    <citation type="journal article" date="2014" name="Front. Microbiol.">
        <title>High frequency of phylogenetically diverse reductive dehalogenase-homologous genes in deep subseafloor sedimentary metagenomes.</title>
        <authorList>
            <person name="Kawai M."/>
            <person name="Futagami T."/>
            <person name="Toyoda A."/>
            <person name="Takaki Y."/>
            <person name="Nishi S."/>
            <person name="Hori S."/>
            <person name="Arai W."/>
            <person name="Tsubouchi T."/>
            <person name="Morono Y."/>
            <person name="Uchiyama I."/>
            <person name="Ito T."/>
            <person name="Fujiyama A."/>
            <person name="Inagaki F."/>
            <person name="Takami H."/>
        </authorList>
    </citation>
    <scope>NUCLEOTIDE SEQUENCE</scope>
    <source>
        <strain evidence="2">Expedition CK06-06</strain>
    </source>
</reference>
<dbReference type="Pfam" id="PF05048">
    <property type="entry name" value="NosD"/>
    <property type="match status" value="2"/>
</dbReference>
<comment type="caution">
    <text evidence="2">The sequence shown here is derived from an EMBL/GenBank/DDBJ whole genome shotgun (WGS) entry which is preliminary data.</text>
</comment>
<dbReference type="InterPro" id="IPR011050">
    <property type="entry name" value="Pectin_lyase_fold/virulence"/>
</dbReference>